<keyword evidence="2 6" id="KW-0812">Transmembrane</keyword>
<keyword evidence="3" id="KW-0201">Cytochrome c-type biogenesis</keyword>
<comment type="subcellular location">
    <subcellularLocation>
        <location evidence="1">Membrane</location>
        <topology evidence="1">Multi-pass membrane protein</topology>
    </subcellularLocation>
</comment>
<evidence type="ECO:0000256" key="4">
    <source>
        <dbReference type="ARBA" id="ARBA00022989"/>
    </source>
</evidence>
<evidence type="ECO:0000256" key="3">
    <source>
        <dbReference type="ARBA" id="ARBA00022748"/>
    </source>
</evidence>
<reference evidence="8 9" key="1">
    <citation type="submission" date="2019-01" db="EMBL/GenBank/DDBJ databases">
        <authorList>
            <person name="Brito A."/>
        </authorList>
    </citation>
    <scope>NUCLEOTIDE SEQUENCE [LARGE SCALE GENOMIC DNA]</scope>
    <source>
        <strain evidence="8">1</strain>
    </source>
</reference>
<dbReference type="InterPro" id="IPR023494">
    <property type="entry name" value="Cyt_c_bgen_Ccs1/CcsB/ResB"/>
</dbReference>
<name>A0A563W378_9CYAN</name>
<keyword evidence="5 6" id="KW-0472">Membrane</keyword>
<feature type="domain" description="ResB-like" evidence="7">
    <location>
        <begin position="456"/>
        <end position="527"/>
    </location>
</feature>
<keyword evidence="4 6" id="KW-1133">Transmembrane helix</keyword>
<evidence type="ECO:0000313" key="9">
    <source>
        <dbReference type="Proteomes" id="UP000320055"/>
    </source>
</evidence>
<dbReference type="GO" id="GO:0016020">
    <property type="term" value="C:membrane"/>
    <property type="evidence" value="ECO:0007669"/>
    <property type="project" value="UniProtKB-SubCell"/>
</dbReference>
<feature type="transmembrane region" description="Helical" evidence="6">
    <location>
        <begin position="12"/>
        <end position="30"/>
    </location>
</feature>
<dbReference type="AlphaFoldDB" id="A0A563W378"/>
<evidence type="ECO:0000313" key="8">
    <source>
        <dbReference type="EMBL" id="VEP18142.1"/>
    </source>
</evidence>
<gene>
    <name evidence="8" type="ORF">H1P_70025</name>
</gene>
<evidence type="ECO:0000256" key="1">
    <source>
        <dbReference type="ARBA" id="ARBA00004141"/>
    </source>
</evidence>
<accession>A0A563W378</accession>
<evidence type="ECO:0000259" key="7">
    <source>
        <dbReference type="Pfam" id="PF05140"/>
    </source>
</evidence>
<dbReference type="Proteomes" id="UP000320055">
    <property type="component" value="Unassembled WGS sequence"/>
</dbReference>
<dbReference type="Pfam" id="PF05140">
    <property type="entry name" value="ResB"/>
    <property type="match status" value="1"/>
</dbReference>
<evidence type="ECO:0000256" key="5">
    <source>
        <dbReference type="ARBA" id="ARBA00023136"/>
    </source>
</evidence>
<dbReference type="InterPro" id="IPR007816">
    <property type="entry name" value="ResB-like_domain"/>
</dbReference>
<organism evidence="8 9">
    <name type="scientific">Hyella patelloides LEGE 07179</name>
    <dbReference type="NCBI Taxonomy" id="945734"/>
    <lineage>
        <taxon>Bacteria</taxon>
        <taxon>Bacillati</taxon>
        <taxon>Cyanobacteriota</taxon>
        <taxon>Cyanophyceae</taxon>
        <taxon>Pleurocapsales</taxon>
        <taxon>Hyellaceae</taxon>
        <taxon>Hyella</taxon>
    </lineage>
</organism>
<protein>
    <submittedName>
        <fullName evidence="8">ResB protein required for cytochrome c biosynthesis</fullName>
    </submittedName>
</protein>
<dbReference type="RefSeq" id="WP_144863479.1">
    <property type="nucleotide sequence ID" value="NZ_LR213771.1"/>
</dbReference>
<dbReference type="PANTHER" id="PTHR31566">
    <property type="entry name" value="CYTOCHROME C BIOGENESIS PROTEIN CCS1, CHLOROPLASTIC"/>
    <property type="match status" value="1"/>
</dbReference>
<dbReference type="EMBL" id="CAACVJ010000667">
    <property type="protein sequence ID" value="VEP18142.1"/>
    <property type="molecule type" value="Genomic_DNA"/>
</dbReference>
<feature type="transmembrane region" description="Helical" evidence="6">
    <location>
        <begin position="50"/>
        <end position="67"/>
    </location>
</feature>
<evidence type="ECO:0000256" key="2">
    <source>
        <dbReference type="ARBA" id="ARBA00022692"/>
    </source>
</evidence>
<dbReference type="GO" id="GO:0017004">
    <property type="term" value="P:cytochrome complex assembly"/>
    <property type="evidence" value="ECO:0007669"/>
    <property type="project" value="UniProtKB-KW"/>
</dbReference>
<feature type="transmembrane region" description="Helical" evidence="6">
    <location>
        <begin position="79"/>
        <end position="102"/>
    </location>
</feature>
<dbReference type="OrthoDB" id="524291at2"/>
<evidence type="ECO:0000256" key="6">
    <source>
        <dbReference type="SAM" id="Phobius"/>
    </source>
</evidence>
<keyword evidence="9" id="KW-1185">Reference proteome</keyword>
<feature type="transmembrane region" description="Helical" evidence="6">
    <location>
        <begin position="536"/>
        <end position="559"/>
    </location>
</feature>
<proteinExistence type="predicted"/>
<sequence length="589" mass="65648">MFDRIIRFLSSIKLAIPLLSAIIGVLIWATFYESEVGTTTVQQEIYKSPWFGALMFLLALNLGMSALSRYPWRGARKIGFAITHIGLVVIIAGSAAVIHLGVEGMLLVRTDSDANNQVRIEGDTLEVMTPDGNIEQANIFIKDDGTINPQYVGGLELKAYSEDTVRTVNFVEGGKIANPAVTLSLYSDRMGQAVERSLAVAPKGYDTLAIGPAELDIIKVNSDRELKQLLNSPTEAKQPLWGEITVNYGDRDELIDVQQQLDKVIKIKDLQVKIIKFFPDFRLDENNRPISASDRLNNPGVLLELANDETVERWFVFGNTAIAPIHATISGTTIDNLQVAYQIQPPQVTDFFKVIVAEDNQLYYAAKSSQGFKSGTYTIGEAVTPGWADFQITLQEYIPNAQLKRNIVISNEPGLESAPALLVKTKTGKETWIPWAEPTAIEDGDREIYAAFSPKLLEIPFGVKLEDFIVDRNEGSESVAMWTSKIRIDDAITNQSQQRKVWMNHPTWYKGWKIAQASWNPGDLKQSTLQVKREPAWVTATTWLGSILVVMGIAVIFYAPALTKKWRKWQKNQPDTATEDPENKELAAT</sequence>